<evidence type="ECO:0000256" key="8">
    <source>
        <dbReference type="ARBA" id="ARBA00051245"/>
    </source>
</evidence>
<dbReference type="EC" id="2.7.10.2" evidence="2"/>
<sequence>MQDTIITFRLPKSPISEAFRNMRTNITFSDIDNELQVLAITSTNKSSGKTTILSNYAVALAQSGKRTLLLDCDLRRPKIHKKFELSNNKGLTNILLKEIEVINGIQETEVPNLFVISSGPIPPNPSEILASRRMGELVAELKNNFDYILLDAPPVGMVTDAAVLSSVAEGYILVVAIGNCDRDGVRYSLESLAKVNANVIGIVANKVPINKRSGYYAYYSAYEEDRVLNEKTKKKQLKKEPI</sequence>
<comment type="caution">
    <text evidence="10">The sequence shown here is derived from an EMBL/GenBank/DDBJ whole genome shotgun (WGS) entry which is preliminary data.</text>
</comment>
<dbReference type="NCBIfam" id="TIGR01007">
    <property type="entry name" value="eps_fam"/>
    <property type="match status" value="1"/>
</dbReference>
<evidence type="ECO:0000256" key="5">
    <source>
        <dbReference type="ARBA" id="ARBA00022777"/>
    </source>
</evidence>
<keyword evidence="4" id="KW-0547">Nucleotide-binding</keyword>
<reference evidence="11" key="1">
    <citation type="submission" date="2015-07" db="EMBL/GenBank/DDBJ databases">
        <title>Draft genome sequence of Acetobacterium bakii DSM 8293, a potential psychrophilic chemical producer through syngas fermentation.</title>
        <authorList>
            <person name="Song Y."/>
            <person name="Hwang S."/>
            <person name="Cho B.-K."/>
        </authorList>
    </citation>
    <scope>NUCLEOTIDE SEQUENCE [LARGE SCALE GENOMIC DNA]</scope>
    <source>
        <strain evidence="11">DSM 8239</strain>
    </source>
</reference>
<dbReference type="Pfam" id="PF13614">
    <property type="entry name" value="AAA_31"/>
    <property type="match status" value="1"/>
</dbReference>
<dbReference type="InterPro" id="IPR025669">
    <property type="entry name" value="AAA_dom"/>
</dbReference>
<keyword evidence="3" id="KW-0808">Transferase</keyword>
<keyword evidence="5" id="KW-0418">Kinase</keyword>
<dbReference type="InterPro" id="IPR050445">
    <property type="entry name" value="Bact_polysacc_biosynth/exp"/>
</dbReference>
<dbReference type="GO" id="GO:0042802">
    <property type="term" value="F:identical protein binding"/>
    <property type="evidence" value="ECO:0007669"/>
    <property type="project" value="UniProtKB-ARBA"/>
</dbReference>
<evidence type="ECO:0000256" key="2">
    <source>
        <dbReference type="ARBA" id="ARBA00011903"/>
    </source>
</evidence>
<evidence type="ECO:0000259" key="9">
    <source>
        <dbReference type="Pfam" id="PF13614"/>
    </source>
</evidence>
<dbReference type="CDD" id="cd05387">
    <property type="entry name" value="BY-kinase"/>
    <property type="match status" value="1"/>
</dbReference>
<proteinExistence type="inferred from homology"/>
<dbReference type="PANTHER" id="PTHR32309:SF13">
    <property type="entry name" value="FERRIC ENTEROBACTIN TRANSPORT PROTEIN FEPE"/>
    <property type="match status" value="1"/>
</dbReference>
<dbReference type="GO" id="GO:0004715">
    <property type="term" value="F:non-membrane spanning protein tyrosine kinase activity"/>
    <property type="evidence" value="ECO:0007669"/>
    <property type="project" value="UniProtKB-EC"/>
</dbReference>
<dbReference type="RefSeq" id="WP_050739061.1">
    <property type="nucleotide sequence ID" value="NZ_LGYO01000008.1"/>
</dbReference>
<evidence type="ECO:0000256" key="6">
    <source>
        <dbReference type="ARBA" id="ARBA00022840"/>
    </source>
</evidence>
<dbReference type="OrthoDB" id="9794577at2"/>
<gene>
    <name evidence="10" type="ORF">AKG39_03955</name>
</gene>
<evidence type="ECO:0000256" key="7">
    <source>
        <dbReference type="ARBA" id="ARBA00023137"/>
    </source>
</evidence>
<dbReference type="SUPFAM" id="SSF52540">
    <property type="entry name" value="P-loop containing nucleoside triphosphate hydrolases"/>
    <property type="match status" value="1"/>
</dbReference>
<dbReference type="PANTHER" id="PTHR32309">
    <property type="entry name" value="TYROSINE-PROTEIN KINASE"/>
    <property type="match status" value="1"/>
</dbReference>
<protein>
    <recommendedName>
        <fullName evidence="2">non-specific protein-tyrosine kinase</fullName>
        <ecNumber evidence="2">2.7.10.2</ecNumber>
    </recommendedName>
</protein>
<dbReference type="PATRIC" id="fig|52689.4.peg.3838"/>
<dbReference type="Gene3D" id="3.40.50.300">
    <property type="entry name" value="P-loop containing nucleotide triphosphate hydrolases"/>
    <property type="match status" value="1"/>
</dbReference>
<organism evidence="10 11">
    <name type="scientific">Acetobacterium bakii</name>
    <dbReference type="NCBI Taxonomy" id="52689"/>
    <lineage>
        <taxon>Bacteria</taxon>
        <taxon>Bacillati</taxon>
        <taxon>Bacillota</taxon>
        <taxon>Clostridia</taxon>
        <taxon>Eubacteriales</taxon>
        <taxon>Eubacteriaceae</taxon>
        <taxon>Acetobacterium</taxon>
    </lineage>
</organism>
<comment type="similarity">
    <text evidence="1">Belongs to the CpsD/CapB family.</text>
</comment>
<keyword evidence="7" id="KW-0829">Tyrosine-protein kinase</keyword>
<dbReference type="InterPro" id="IPR005702">
    <property type="entry name" value="Wzc-like_C"/>
</dbReference>
<dbReference type="EMBL" id="LGYO01000008">
    <property type="protein sequence ID" value="KNZ42884.1"/>
    <property type="molecule type" value="Genomic_DNA"/>
</dbReference>
<comment type="catalytic activity">
    <reaction evidence="8">
        <text>L-tyrosyl-[protein] + ATP = O-phospho-L-tyrosyl-[protein] + ADP + H(+)</text>
        <dbReference type="Rhea" id="RHEA:10596"/>
        <dbReference type="Rhea" id="RHEA-COMP:10136"/>
        <dbReference type="Rhea" id="RHEA-COMP:20101"/>
        <dbReference type="ChEBI" id="CHEBI:15378"/>
        <dbReference type="ChEBI" id="CHEBI:30616"/>
        <dbReference type="ChEBI" id="CHEBI:46858"/>
        <dbReference type="ChEBI" id="CHEBI:61978"/>
        <dbReference type="ChEBI" id="CHEBI:456216"/>
        <dbReference type="EC" id="2.7.10.2"/>
    </reaction>
</comment>
<evidence type="ECO:0000256" key="1">
    <source>
        <dbReference type="ARBA" id="ARBA00007316"/>
    </source>
</evidence>
<dbReference type="FunFam" id="3.40.50.300:FF:000527">
    <property type="entry name" value="Tyrosine-protein kinase etk"/>
    <property type="match status" value="1"/>
</dbReference>
<feature type="domain" description="AAA" evidence="9">
    <location>
        <begin position="37"/>
        <end position="196"/>
    </location>
</feature>
<dbReference type="GO" id="GO:0005524">
    <property type="term" value="F:ATP binding"/>
    <property type="evidence" value="ECO:0007669"/>
    <property type="project" value="UniProtKB-KW"/>
</dbReference>
<evidence type="ECO:0000313" key="10">
    <source>
        <dbReference type="EMBL" id="KNZ42884.1"/>
    </source>
</evidence>
<dbReference type="InterPro" id="IPR027417">
    <property type="entry name" value="P-loop_NTPase"/>
</dbReference>
<keyword evidence="6" id="KW-0067">ATP-binding</keyword>
<evidence type="ECO:0000256" key="3">
    <source>
        <dbReference type="ARBA" id="ARBA00022679"/>
    </source>
</evidence>
<keyword evidence="11" id="KW-1185">Reference proteome</keyword>
<dbReference type="STRING" id="52689.AKG39_03955"/>
<name>A0A0L6U303_9FIRM</name>
<dbReference type="GO" id="GO:0005886">
    <property type="term" value="C:plasma membrane"/>
    <property type="evidence" value="ECO:0007669"/>
    <property type="project" value="TreeGrafter"/>
</dbReference>
<evidence type="ECO:0000256" key="4">
    <source>
        <dbReference type="ARBA" id="ARBA00022741"/>
    </source>
</evidence>
<dbReference type="Proteomes" id="UP000036873">
    <property type="component" value="Unassembled WGS sequence"/>
</dbReference>
<dbReference type="AlphaFoldDB" id="A0A0L6U303"/>
<accession>A0A0L6U303</accession>
<evidence type="ECO:0000313" key="11">
    <source>
        <dbReference type="Proteomes" id="UP000036873"/>
    </source>
</evidence>